<dbReference type="VEuPathDB" id="FungiDB:CJJ07_004924"/>
<sequence>MKESITSVSHEIISKIQSIIFLVIKMAYKFLIVSENDKPSTGYDIQSNSYNPSKVYRHGYGVKVNVDGKLTLIEAAETAVHHYQKKFPQEKPFAIRGVRADTFFDVVDLQKSLQDSFNEDETVIVTVDRRPNYTSPVPGLMKFLVRLSFIHVVHVAFVSLVVIFGVRNRFAIGKVIQQVYGL</sequence>
<reference evidence="3" key="1">
    <citation type="journal article" date="2015" name="BMC Genomics">
        <title>Draft genome of a commonly misdiagnosed multidrug resistant pathogen Candida auris.</title>
        <authorList>
            <person name="Chatterjee S."/>
            <person name="Alampalli S.V."/>
            <person name="Nageshan R.K."/>
            <person name="Chettiar S.T."/>
            <person name="Joshi S."/>
            <person name="Tatu U.S."/>
        </authorList>
    </citation>
    <scope>NUCLEOTIDE SEQUENCE [LARGE SCALE GENOMIC DNA]</scope>
    <source>
        <strain evidence="3">6684</strain>
    </source>
</reference>
<dbReference type="VEuPathDB" id="FungiDB:B9J08_002579"/>
<keyword evidence="1" id="KW-1133">Transmembrane helix</keyword>
<dbReference type="VEuPathDB" id="FungiDB:CJI97_002123"/>
<dbReference type="AlphaFoldDB" id="A0A0L0NV14"/>
<keyword evidence="1" id="KW-0472">Membrane</keyword>
<evidence type="ECO:0000313" key="3">
    <source>
        <dbReference type="Proteomes" id="UP000037122"/>
    </source>
</evidence>
<name>A0A0L0NV14_CANAR</name>
<dbReference type="Proteomes" id="UP000037122">
    <property type="component" value="Unassembled WGS sequence"/>
</dbReference>
<proteinExistence type="predicted"/>
<evidence type="ECO:0000256" key="1">
    <source>
        <dbReference type="SAM" id="Phobius"/>
    </source>
</evidence>
<feature type="transmembrane region" description="Helical" evidence="1">
    <location>
        <begin position="143"/>
        <end position="166"/>
    </location>
</feature>
<dbReference type="VEuPathDB" id="FungiDB:CJJ09_005673"/>
<protein>
    <submittedName>
        <fullName evidence="2">Uncharacterized protein</fullName>
    </submittedName>
</protein>
<gene>
    <name evidence="2" type="ORF">QG37_06261</name>
</gene>
<dbReference type="EMBL" id="LGST01000041">
    <property type="protein sequence ID" value="KND97844.1"/>
    <property type="molecule type" value="Genomic_DNA"/>
</dbReference>
<keyword evidence="1" id="KW-0812">Transmembrane</keyword>
<comment type="caution">
    <text evidence="2">The sequence shown here is derived from an EMBL/GenBank/DDBJ whole genome shotgun (WGS) entry which is preliminary data.</text>
</comment>
<organism evidence="2 3">
    <name type="scientific">Candidozyma auris</name>
    <name type="common">Yeast</name>
    <name type="synonym">Candida auris</name>
    <dbReference type="NCBI Taxonomy" id="498019"/>
    <lineage>
        <taxon>Eukaryota</taxon>
        <taxon>Fungi</taxon>
        <taxon>Dikarya</taxon>
        <taxon>Ascomycota</taxon>
        <taxon>Saccharomycotina</taxon>
        <taxon>Pichiomycetes</taxon>
        <taxon>Metschnikowiaceae</taxon>
        <taxon>Candidozyma</taxon>
    </lineage>
</organism>
<evidence type="ECO:0000313" key="2">
    <source>
        <dbReference type="EMBL" id="KND97844.1"/>
    </source>
</evidence>
<accession>A0A0L0NV14</accession>
<dbReference type="VEuPathDB" id="FungiDB:QG37_06261"/>
<dbReference type="VEuPathDB" id="FungiDB:CJI96_0005133"/>